<dbReference type="Proteomes" id="UP000799536">
    <property type="component" value="Unassembled WGS sequence"/>
</dbReference>
<reference evidence="2" key="1">
    <citation type="journal article" date="2020" name="Stud. Mycol.">
        <title>101 Dothideomycetes genomes: a test case for predicting lifestyles and emergence of pathogens.</title>
        <authorList>
            <person name="Haridas S."/>
            <person name="Albert R."/>
            <person name="Binder M."/>
            <person name="Bloem J."/>
            <person name="Labutti K."/>
            <person name="Salamov A."/>
            <person name="Andreopoulos B."/>
            <person name="Baker S."/>
            <person name="Barry K."/>
            <person name="Bills G."/>
            <person name="Bluhm B."/>
            <person name="Cannon C."/>
            <person name="Castanera R."/>
            <person name="Culley D."/>
            <person name="Daum C."/>
            <person name="Ezra D."/>
            <person name="Gonzalez J."/>
            <person name="Henrissat B."/>
            <person name="Kuo A."/>
            <person name="Liang C."/>
            <person name="Lipzen A."/>
            <person name="Lutzoni F."/>
            <person name="Magnuson J."/>
            <person name="Mondo S."/>
            <person name="Nolan M."/>
            <person name="Ohm R."/>
            <person name="Pangilinan J."/>
            <person name="Park H.-J."/>
            <person name="Ramirez L."/>
            <person name="Alfaro M."/>
            <person name="Sun H."/>
            <person name="Tritt A."/>
            <person name="Yoshinaga Y."/>
            <person name="Zwiers L.-H."/>
            <person name="Turgeon B."/>
            <person name="Goodwin S."/>
            <person name="Spatafora J."/>
            <person name="Crous P."/>
            <person name="Grigoriev I."/>
        </authorList>
    </citation>
    <scope>NUCLEOTIDE SEQUENCE</scope>
    <source>
        <strain evidence="2">ATCC 74209</strain>
    </source>
</reference>
<feature type="region of interest" description="Disordered" evidence="1">
    <location>
        <begin position="63"/>
        <end position="109"/>
    </location>
</feature>
<comment type="caution">
    <text evidence="2">The sequence shown here is derived from an EMBL/GenBank/DDBJ whole genome shotgun (WGS) entry which is preliminary data.</text>
</comment>
<dbReference type="EMBL" id="ML993923">
    <property type="protein sequence ID" value="KAF2202817.1"/>
    <property type="molecule type" value="Genomic_DNA"/>
</dbReference>
<dbReference type="OrthoDB" id="3943581at2759"/>
<proteinExistence type="predicted"/>
<organism evidence="2 3">
    <name type="scientific">Delitschia confertaspora ATCC 74209</name>
    <dbReference type="NCBI Taxonomy" id="1513339"/>
    <lineage>
        <taxon>Eukaryota</taxon>
        <taxon>Fungi</taxon>
        <taxon>Dikarya</taxon>
        <taxon>Ascomycota</taxon>
        <taxon>Pezizomycotina</taxon>
        <taxon>Dothideomycetes</taxon>
        <taxon>Pleosporomycetidae</taxon>
        <taxon>Pleosporales</taxon>
        <taxon>Delitschiaceae</taxon>
        <taxon>Delitschia</taxon>
    </lineage>
</organism>
<accession>A0A9P4JP34</accession>
<name>A0A9P4JP34_9PLEO</name>
<evidence type="ECO:0000313" key="3">
    <source>
        <dbReference type="Proteomes" id="UP000799536"/>
    </source>
</evidence>
<sequence length="247" mass="26738">MAVSRRTLVVYTITTVSIILVFALSTTVRTTLTYSQPPRVVLQAQSPAIISIKESTQNANAINPTTQEYEDDSPRPIDITPGKPRNSSHHDEGYIGPKTTRTTSPLPPTPAPVTGTFPILALLYTGASGPKSCNGRPLPPLHLPPFAPQSLEYQHGACYTLTAKARCGLFIANKEDRCEAQLFNVPGCANTSRTFVNTVVFMPEERPVGAWWRSMWVRCGVEGGNEGGVIDPNLFQGLVHPKPGVDG</sequence>
<protein>
    <submittedName>
        <fullName evidence="2">Uncharacterized protein</fullName>
    </submittedName>
</protein>
<evidence type="ECO:0000256" key="1">
    <source>
        <dbReference type="SAM" id="MobiDB-lite"/>
    </source>
</evidence>
<evidence type="ECO:0000313" key="2">
    <source>
        <dbReference type="EMBL" id="KAF2202817.1"/>
    </source>
</evidence>
<keyword evidence="3" id="KW-1185">Reference proteome</keyword>
<gene>
    <name evidence="2" type="ORF">GQ43DRAFT_297849</name>
</gene>
<dbReference type="AlphaFoldDB" id="A0A9P4JP34"/>